<dbReference type="PANTHER" id="PTHR26379">
    <property type="entry name" value="BTB/POZ AND MATH DOMAIN-CONTAINING PROTEIN 1"/>
    <property type="match status" value="1"/>
</dbReference>
<keyword evidence="5" id="KW-1185">Reference proteome</keyword>
<comment type="caution">
    <text evidence="4">The sequence shown here is derived from an EMBL/GenBank/DDBJ whole genome shotgun (WGS) entry which is preliminary data.</text>
</comment>
<evidence type="ECO:0000256" key="2">
    <source>
        <dbReference type="ARBA" id="ARBA00010846"/>
    </source>
</evidence>
<gene>
    <name evidence="4" type="ORF">HU200_061872</name>
</gene>
<evidence type="ECO:0000256" key="1">
    <source>
        <dbReference type="ARBA" id="ARBA00004906"/>
    </source>
</evidence>
<reference evidence="4" key="1">
    <citation type="submission" date="2020-07" db="EMBL/GenBank/DDBJ databases">
        <title>Genome sequence and genetic diversity analysis of an under-domesticated orphan crop, white fonio (Digitaria exilis).</title>
        <authorList>
            <person name="Bennetzen J.L."/>
            <person name="Chen S."/>
            <person name="Ma X."/>
            <person name="Wang X."/>
            <person name="Yssel A.E.J."/>
            <person name="Chaluvadi S.R."/>
            <person name="Johnson M."/>
            <person name="Gangashetty P."/>
            <person name="Hamidou F."/>
            <person name="Sanogo M.D."/>
            <person name="Zwaenepoel A."/>
            <person name="Wallace J."/>
            <person name="Van De Peer Y."/>
            <person name="Van Deynze A."/>
        </authorList>
    </citation>
    <scope>NUCLEOTIDE SEQUENCE</scope>
    <source>
        <tissue evidence="4">Leaves</tissue>
    </source>
</reference>
<dbReference type="Gene3D" id="1.25.40.420">
    <property type="match status" value="1"/>
</dbReference>
<comment type="similarity">
    <text evidence="2">Belongs to the Tdpoz family.</text>
</comment>
<feature type="domain" description="BPM/SPOP BACK" evidence="3">
    <location>
        <begin position="96"/>
        <end position="149"/>
    </location>
</feature>
<dbReference type="AlphaFoldDB" id="A0A835DXG8"/>
<evidence type="ECO:0000313" key="5">
    <source>
        <dbReference type="Proteomes" id="UP000636709"/>
    </source>
</evidence>
<evidence type="ECO:0000259" key="3">
    <source>
        <dbReference type="Pfam" id="PF24570"/>
    </source>
</evidence>
<dbReference type="EMBL" id="JACEFO010002617">
    <property type="protein sequence ID" value="KAF8653756.1"/>
    <property type="molecule type" value="Genomic_DNA"/>
</dbReference>
<name>A0A835DXG8_9POAL</name>
<dbReference type="Pfam" id="PF24570">
    <property type="entry name" value="BACK_BPM_SPOP"/>
    <property type="match status" value="1"/>
</dbReference>
<dbReference type="Proteomes" id="UP000636709">
    <property type="component" value="Unassembled WGS sequence"/>
</dbReference>
<organism evidence="4 5">
    <name type="scientific">Digitaria exilis</name>
    <dbReference type="NCBI Taxonomy" id="1010633"/>
    <lineage>
        <taxon>Eukaryota</taxon>
        <taxon>Viridiplantae</taxon>
        <taxon>Streptophyta</taxon>
        <taxon>Embryophyta</taxon>
        <taxon>Tracheophyta</taxon>
        <taxon>Spermatophyta</taxon>
        <taxon>Magnoliopsida</taxon>
        <taxon>Liliopsida</taxon>
        <taxon>Poales</taxon>
        <taxon>Poaceae</taxon>
        <taxon>PACMAD clade</taxon>
        <taxon>Panicoideae</taxon>
        <taxon>Panicodae</taxon>
        <taxon>Paniceae</taxon>
        <taxon>Anthephorinae</taxon>
        <taxon>Digitaria</taxon>
    </lineage>
</organism>
<dbReference type="InterPro" id="IPR011333">
    <property type="entry name" value="SKP1/BTB/POZ_sf"/>
</dbReference>
<dbReference type="Gene3D" id="3.30.710.10">
    <property type="entry name" value="Potassium Channel Kv1.1, Chain A"/>
    <property type="match status" value="1"/>
</dbReference>
<dbReference type="InterPro" id="IPR045005">
    <property type="entry name" value="BPM1-6"/>
</dbReference>
<sequence>MGLMCHSMLTVRHSTHIERCLLHVHQSSELGFMTSSLLFSEPCSILYTDNLPVGDELGTSSFEMMQHLVAAADRYALDRLKLICAQRLWDKVSVDNVAAILACAEMYSCSELKSKCIDFFADEKNFKKSVLTEGFLELGQQFPSIIVELRERVGT</sequence>
<comment type="pathway">
    <text evidence="1">Protein modification; protein ubiquitination.</text>
</comment>
<proteinExistence type="inferred from homology"/>
<dbReference type="OrthoDB" id="685261at2759"/>
<evidence type="ECO:0000313" key="4">
    <source>
        <dbReference type="EMBL" id="KAF8653756.1"/>
    </source>
</evidence>
<dbReference type="PANTHER" id="PTHR26379:SF504">
    <property type="entry name" value="OS08G0523800 PROTEIN"/>
    <property type="match status" value="1"/>
</dbReference>
<dbReference type="GO" id="GO:0016567">
    <property type="term" value="P:protein ubiquitination"/>
    <property type="evidence" value="ECO:0007669"/>
    <property type="project" value="InterPro"/>
</dbReference>
<dbReference type="InterPro" id="IPR056423">
    <property type="entry name" value="BACK_BPM_SPOP"/>
</dbReference>
<accession>A0A835DXG8</accession>
<protein>
    <recommendedName>
        <fullName evidence="3">BPM/SPOP BACK domain-containing protein</fullName>
    </recommendedName>
</protein>